<dbReference type="InterPro" id="IPR033876">
    <property type="entry name" value="SAP-like"/>
</dbReference>
<evidence type="ECO:0000256" key="6">
    <source>
        <dbReference type="RuleBase" id="RU000454"/>
    </source>
</evidence>
<keyword evidence="2 6" id="KW-0645">Protease</keyword>
<feature type="signal peptide" evidence="7">
    <location>
        <begin position="1"/>
        <end position="19"/>
    </location>
</feature>
<dbReference type="Proteomes" id="UP000742024">
    <property type="component" value="Unassembled WGS sequence"/>
</dbReference>
<evidence type="ECO:0000256" key="7">
    <source>
        <dbReference type="SAM" id="SignalP"/>
    </source>
</evidence>
<evidence type="ECO:0000256" key="3">
    <source>
        <dbReference type="ARBA" id="ARBA00022729"/>
    </source>
</evidence>
<dbReference type="PROSITE" id="PS51767">
    <property type="entry name" value="PEPTIDASE_A1"/>
    <property type="match status" value="1"/>
</dbReference>
<proteinExistence type="inferred from homology"/>
<comment type="caution">
    <text evidence="9">The sequence shown here is derived from an EMBL/GenBank/DDBJ whole genome shotgun (WGS) entry which is preliminary data.</text>
</comment>
<evidence type="ECO:0000256" key="5">
    <source>
        <dbReference type="ARBA" id="ARBA00022801"/>
    </source>
</evidence>
<protein>
    <recommendedName>
        <fullName evidence="8">Peptidase A1 domain-containing protein</fullName>
    </recommendedName>
</protein>
<dbReference type="InterPro" id="IPR001461">
    <property type="entry name" value="Aspartic_peptidase_A1"/>
</dbReference>
<gene>
    <name evidence="9" type="ORF">E4U57_001913</name>
</gene>
<dbReference type="EMBL" id="SRPR01000175">
    <property type="protein sequence ID" value="KAG5957235.1"/>
    <property type="molecule type" value="Genomic_DNA"/>
</dbReference>
<evidence type="ECO:0000256" key="4">
    <source>
        <dbReference type="ARBA" id="ARBA00022750"/>
    </source>
</evidence>
<keyword evidence="4 6" id="KW-0064">Aspartyl protease</keyword>
<comment type="similarity">
    <text evidence="1 6">Belongs to the peptidase A1 family.</text>
</comment>
<keyword evidence="10" id="KW-1185">Reference proteome</keyword>
<evidence type="ECO:0000313" key="10">
    <source>
        <dbReference type="Proteomes" id="UP000742024"/>
    </source>
</evidence>
<dbReference type="CDD" id="cd05474">
    <property type="entry name" value="SAP_like"/>
    <property type="match status" value="1"/>
</dbReference>
<accession>A0ABQ7P9V1</accession>
<keyword evidence="3 7" id="KW-0732">Signal</keyword>
<name>A0ABQ7P9V1_9HYPO</name>
<dbReference type="PROSITE" id="PS00141">
    <property type="entry name" value="ASP_PROTEASE"/>
    <property type="match status" value="1"/>
</dbReference>
<evidence type="ECO:0000256" key="2">
    <source>
        <dbReference type="ARBA" id="ARBA00022670"/>
    </source>
</evidence>
<dbReference type="InterPro" id="IPR001969">
    <property type="entry name" value="Aspartic_peptidase_AS"/>
</dbReference>
<feature type="domain" description="Peptidase A1" evidence="8">
    <location>
        <begin position="60"/>
        <end position="387"/>
    </location>
</feature>
<dbReference type="Pfam" id="PF00026">
    <property type="entry name" value="Asp"/>
    <property type="match status" value="1"/>
</dbReference>
<dbReference type="InterPro" id="IPR033121">
    <property type="entry name" value="PEPTIDASE_A1"/>
</dbReference>
<dbReference type="PRINTS" id="PR00792">
    <property type="entry name" value="PEPSIN"/>
</dbReference>
<dbReference type="SUPFAM" id="SSF50630">
    <property type="entry name" value="Acid proteases"/>
    <property type="match status" value="1"/>
</dbReference>
<feature type="chain" id="PRO_5045867856" description="Peptidase A1 domain-containing protein" evidence="7">
    <location>
        <begin position="20"/>
        <end position="470"/>
    </location>
</feature>
<sequence>MKSFSELVFLSTLAQIADGLSVSQQPQLQQQQQQRPDVQLRVVGLPIHRSEVRDPVASLYYLNASLGTPPQNVRLHLDTGSSDLWVNTPKSSLCSKKQRCSDSETYTANSSSTYHYIASTFNISYVDGSGSTGDYATDVLRFAGQTVSDLQFGIGYKSSSPQNVLGIGYPANEVQVLLNGENTYPNLPAKLRAQGLTSSNSYSLWLNDIESDEGSILFGGVDTSRFKGNLVGVPIQKIGDTYRQFTVTMTGLDVGSEVVASNAALGVLLDTGSSLTYLPDTITTEIYRLVNAVYIESEGAAVIPCSQENLTMTFRFSSPAAITVPLSELIFSLEDPTAKSGSSRDSGNDTCIFGIMPAGDSVPILGDTFLRSAYVVYDMDNNEIALANARYDATKSDVLEIKSGGLGAVPSFTRASNPVAATAGLLSTSGRGSGRLPDSDSGASAWGREALLMSALKAVLAFAAALIVVC</sequence>
<evidence type="ECO:0000259" key="8">
    <source>
        <dbReference type="PROSITE" id="PS51767"/>
    </source>
</evidence>
<dbReference type="PANTHER" id="PTHR47966">
    <property type="entry name" value="BETA-SITE APP-CLEAVING ENZYME, ISOFORM A-RELATED"/>
    <property type="match status" value="1"/>
</dbReference>
<evidence type="ECO:0000313" key="9">
    <source>
        <dbReference type="EMBL" id="KAG5957235.1"/>
    </source>
</evidence>
<reference evidence="9 10" key="1">
    <citation type="journal article" date="2020" name="bioRxiv">
        <title>Whole genome comparisons of ergot fungi reveals the divergence and evolution of species within the genus Claviceps are the result of varying mechanisms driving genome evolution and host range expansion.</title>
        <authorList>
            <person name="Wyka S.A."/>
            <person name="Mondo S.J."/>
            <person name="Liu M."/>
            <person name="Dettman J."/>
            <person name="Nalam V."/>
            <person name="Broders K.D."/>
        </authorList>
    </citation>
    <scope>NUCLEOTIDE SEQUENCE [LARGE SCALE GENOMIC DNA]</scope>
    <source>
        <strain evidence="9 10">LM583</strain>
    </source>
</reference>
<dbReference type="PANTHER" id="PTHR47966:SF65">
    <property type="entry name" value="ASPARTIC-TYPE ENDOPEPTIDASE"/>
    <property type="match status" value="1"/>
</dbReference>
<keyword evidence="5 6" id="KW-0378">Hydrolase</keyword>
<dbReference type="InterPro" id="IPR021109">
    <property type="entry name" value="Peptidase_aspartic_dom_sf"/>
</dbReference>
<dbReference type="Gene3D" id="2.40.70.10">
    <property type="entry name" value="Acid Proteases"/>
    <property type="match status" value="2"/>
</dbReference>
<evidence type="ECO:0000256" key="1">
    <source>
        <dbReference type="ARBA" id="ARBA00007447"/>
    </source>
</evidence>
<organism evidence="9 10">
    <name type="scientific">Claviceps arundinis</name>
    <dbReference type="NCBI Taxonomy" id="1623583"/>
    <lineage>
        <taxon>Eukaryota</taxon>
        <taxon>Fungi</taxon>
        <taxon>Dikarya</taxon>
        <taxon>Ascomycota</taxon>
        <taxon>Pezizomycotina</taxon>
        <taxon>Sordariomycetes</taxon>
        <taxon>Hypocreomycetidae</taxon>
        <taxon>Hypocreales</taxon>
        <taxon>Clavicipitaceae</taxon>
        <taxon>Claviceps</taxon>
    </lineage>
</organism>